<feature type="transmembrane region" description="Helical" evidence="3">
    <location>
        <begin position="138"/>
        <end position="159"/>
    </location>
</feature>
<feature type="transmembrane region" description="Helical" evidence="3">
    <location>
        <begin position="291"/>
        <end position="312"/>
    </location>
</feature>
<feature type="transmembrane region" description="Helical" evidence="3">
    <location>
        <begin position="99"/>
        <end position="117"/>
    </location>
</feature>
<dbReference type="AlphaFoldDB" id="A0A9W7L9E1"/>
<evidence type="ECO:0000313" key="4">
    <source>
        <dbReference type="EMBL" id="GMI39851.1"/>
    </source>
</evidence>
<feature type="transmembrane region" description="Helical" evidence="3">
    <location>
        <begin position="171"/>
        <end position="194"/>
    </location>
</feature>
<feature type="transmembrane region" description="Helical" evidence="3">
    <location>
        <begin position="71"/>
        <end position="93"/>
    </location>
</feature>
<keyword evidence="3" id="KW-1133">Transmembrane helix</keyword>
<dbReference type="PANTHER" id="PTHR11328">
    <property type="entry name" value="MAJOR FACILITATOR SUPERFAMILY DOMAIN-CONTAINING PROTEIN"/>
    <property type="match status" value="1"/>
</dbReference>
<dbReference type="GO" id="GO:0005886">
    <property type="term" value="C:plasma membrane"/>
    <property type="evidence" value="ECO:0007669"/>
    <property type="project" value="TreeGrafter"/>
</dbReference>
<dbReference type="EMBL" id="BRYA01000112">
    <property type="protein sequence ID" value="GMI39851.1"/>
    <property type="molecule type" value="Genomic_DNA"/>
</dbReference>
<gene>
    <name evidence="4" type="ORF">TrCOL_g3209</name>
</gene>
<keyword evidence="5" id="KW-1185">Reference proteome</keyword>
<reference evidence="5" key="1">
    <citation type="journal article" date="2023" name="Commun. Biol.">
        <title>Genome analysis of Parmales, the sister group of diatoms, reveals the evolutionary specialization of diatoms from phago-mixotrophs to photoautotrophs.</title>
        <authorList>
            <person name="Ban H."/>
            <person name="Sato S."/>
            <person name="Yoshikawa S."/>
            <person name="Yamada K."/>
            <person name="Nakamura Y."/>
            <person name="Ichinomiya M."/>
            <person name="Sato N."/>
            <person name="Blanc-Mathieu R."/>
            <person name="Endo H."/>
            <person name="Kuwata A."/>
            <person name="Ogata H."/>
        </authorList>
    </citation>
    <scope>NUCLEOTIDE SEQUENCE [LARGE SCALE GENOMIC DNA]</scope>
</reference>
<dbReference type="InterPro" id="IPR039672">
    <property type="entry name" value="MFS_2"/>
</dbReference>
<evidence type="ECO:0000313" key="5">
    <source>
        <dbReference type="Proteomes" id="UP001165065"/>
    </source>
</evidence>
<organism evidence="4 5">
    <name type="scientific">Triparma columacea</name>
    <dbReference type="NCBI Taxonomy" id="722753"/>
    <lineage>
        <taxon>Eukaryota</taxon>
        <taxon>Sar</taxon>
        <taxon>Stramenopiles</taxon>
        <taxon>Ochrophyta</taxon>
        <taxon>Bolidophyceae</taxon>
        <taxon>Parmales</taxon>
        <taxon>Triparmaceae</taxon>
        <taxon>Triparma</taxon>
    </lineage>
</organism>
<dbReference type="Pfam" id="PF13347">
    <property type="entry name" value="MFS_2"/>
    <property type="match status" value="1"/>
</dbReference>
<feature type="region of interest" description="Disordered" evidence="2">
    <location>
        <begin position="676"/>
        <end position="715"/>
    </location>
</feature>
<dbReference type="OrthoDB" id="197206at2759"/>
<dbReference type="SUPFAM" id="SSF103473">
    <property type="entry name" value="MFS general substrate transporter"/>
    <property type="match status" value="1"/>
</dbReference>
<evidence type="ECO:0000256" key="2">
    <source>
        <dbReference type="SAM" id="MobiDB-lite"/>
    </source>
</evidence>
<dbReference type="GO" id="GO:0015293">
    <property type="term" value="F:symporter activity"/>
    <property type="evidence" value="ECO:0007669"/>
    <property type="project" value="InterPro"/>
</dbReference>
<dbReference type="PANTHER" id="PTHR11328:SF24">
    <property type="entry name" value="MAJOR FACILITATOR SUPERFAMILY (MFS) PROFILE DOMAIN-CONTAINING PROTEIN"/>
    <property type="match status" value="1"/>
</dbReference>
<dbReference type="Proteomes" id="UP001165065">
    <property type="component" value="Unassembled WGS sequence"/>
</dbReference>
<sequence>MKSFNRSESQEIRALTNELRSGTFRYSTSQTGTNIAGEPKINMGETDNLTVDANDHLEPISRMPMKVKLTFGAPQFSIFSIYMLISVHATLFYEYLGAQLSYLAFFTAFARSFDVLTDPLMSWWSDSTRTQYGRRRPFIFVGCWCFAFSAFLLMSPGVIAPGLKNTNGVSFWYGFTFVLFYLSDTLCNVPYNAFGPELTEDTVERSNMYFVQNVFGMVGTLIGAAGPPGVEMAFGISKEWSFCIVGLFFGTWFVCTQMYLVHSLRERPESQKQKPVPLVASMNRAFRNGPFATLLFASFLDSVGWFAVAATMPFYLKYVVRPSAHSDTEDEVWLALGLTAFFITAIIATPFWLWCCRKFGKRNTWLGFNFMNGITNSLFVFVGEGDIIPAMLVTCLNGAPLGARFLNDSTLADTIDYDEFITGERREAQFTMFISFVPKVVSIPTQALPIALIAAAGFVPTEAGVPQAQPAAVRNVISIIYIAFPVIMNIFSFYIKYYYPITHEGINRAISDGIALHAAGLPAEDPITKKIVPAVGSMSAEEKSLGDLLDHFSLNDLKVLSQSANTDFLFHQLTRRRWLGITIFFICVGGVVGTFNLLESAALNFIPSMFQIGIGLCMMYILIVTLRISAADKLRKDGVEVEFVRKWRNAIGDLESKKKSLPDAKVVVKKLRQRIKRLNPKNKHHDQVDNNPSEEEAGGADDRKDIKGGVDVELV</sequence>
<feature type="transmembrane region" description="Helical" evidence="3">
    <location>
        <begin position="436"/>
        <end position="459"/>
    </location>
</feature>
<feature type="compositionally biased region" description="Basic and acidic residues" evidence="2">
    <location>
        <begin position="700"/>
        <end position="715"/>
    </location>
</feature>
<feature type="transmembrane region" description="Helical" evidence="3">
    <location>
        <begin position="239"/>
        <end position="261"/>
    </location>
</feature>
<keyword evidence="3" id="KW-0472">Membrane</keyword>
<feature type="transmembrane region" description="Helical" evidence="3">
    <location>
        <begin position="604"/>
        <end position="626"/>
    </location>
</feature>
<dbReference type="Gene3D" id="1.20.1250.20">
    <property type="entry name" value="MFS general substrate transporter like domains"/>
    <property type="match status" value="2"/>
</dbReference>
<feature type="transmembrane region" description="Helical" evidence="3">
    <location>
        <begin position="578"/>
        <end position="598"/>
    </location>
</feature>
<comment type="caution">
    <text evidence="4">The sequence shown here is derived from an EMBL/GenBank/DDBJ whole genome shotgun (WGS) entry which is preliminary data.</text>
</comment>
<dbReference type="GO" id="GO:0008643">
    <property type="term" value="P:carbohydrate transport"/>
    <property type="evidence" value="ECO:0007669"/>
    <property type="project" value="InterPro"/>
</dbReference>
<name>A0A9W7L9E1_9STRA</name>
<protein>
    <submittedName>
        <fullName evidence="4">Uncharacterized protein</fullName>
    </submittedName>
</protein>
<evidence type="ECO:0000256" key="1">
    <source>
        <dbReference type="ARBA" id="ARBA00008335"/>
    </source>
</evidence>
<feature type="transmembrane region" description="Helical" evidence="3">
    <location>
        <begin position="206"/>
        <end position="227"/>
    </location>
</feature>
<evidence type="ECO:0000256" key="3">
    <source>
        <dbReference type="SAM" id="Phobius"/>
    </source>
</evidence>
<feature type="transmembrane region" description="Helical" evidence="3">
    <location>
        <begin position="332"/>
        <end position="355"/>
    </location>
</feature>
<keyword evidence="3" id="KW-0812">Transmembrane</keyword>
<feature type="transmembrane region" description="Helical" evidence="3">
    <location>
        <begin position="479"/>
        <end position="499"/>
    </location>
</feature>
<accession>A0A9W7L9E1</accession>
<dbReference type="InterPro" id="IPR036259">
    <property type="entry name" value="MFS_trans_sf"/>
</dbReference>
<proteinExistence type="inferred from homology"/>
<comment type="similarity">
    <text evidence="1">Belongs to the major facilitator superfamily.</text>
</comment>